<organism evidence="2 4">
    <name type="scientific">Candidatus Methanodesulfokora washburnensis</name>
    <dbReference type="NCBI Taxonomy" id="2478471"/>
    <lineage>
        <taxon>Archaea</taxon>
        <taxon>Thermoproteota</taxon>
        <taxon>Candidatus Korarchaeia</taxon>
        <taxon>Candidatus Korarchaeia incertae sedis</taxon>
        <taxon>Candidatus Methanodesulfokora</taxon>
    </lineage>
</organism>
<name>A0A3R9X2R6_9CREN</name>
<gene>
    <name evidence="2" type="ORF">D6D85_08915</name>
    <name evidence="3" type="ORF">EF810_03290</name>
</gene>
<dbReference type="AlphaFoldDB" id="A0A3R9X2R6"/>
<sequence length="407" mass="46647">MEQEEVWILRIKPSQPAEWEKARVVLLCQPSIETLFAILETNSANFLFPFDLRKAVEEHRNFRRKLEEFGAKVYDLREMLISGCFDSPLEENIKRLREFALNSVKYSFDKGISAEDREFLLKNLRKTIEVLSPDVLADIIILRPVINISYNPHALDPTTRFLSSYCVEPANNLYFMRDGMLTTREGIVIGNFTLDVRKIENDIVDLALRQMGIEPILRVREPGHAEGGDFMPAGDFVLQGQGLLTDENGVNQMLEHGVYGNVEVGIVMDPNPAMEEMHLDTYFNFLGKSIALLSEDRMKEGKEPIVEVYEPVAESRVKYIKKYRTTLRKYLEDKGFEIFPISLEEQRNFAPNFLLLEDRRLIGVAQAGQDFAERLKKWNIRAELLDFSALTGGYGGPHCMSQVIVRG</sequence>
<dbReference type="Proteomes" id="UP000316217">
    <property type="component" value="Unassembled WGS sequence"/>
</dbReference>
<evidence type="ECO:0000313" key="3">
    <source>
        <dbReference type="EMBL" id="RZN62280.1"/>
    </source>
</evidence>
<evidence type="ECO:0000313" key="2">
    <source>
        <dbReference type="EMBL" id="RSN74026.1"/>
    </source>
</evidence>
<dbReference type="PANTHER" id="PTHR47271">
    <property type="entry name" value="ARGININE DEIMINASE"/>
    <property type="match status" value="1"/>
</dbReference>
<proteinExistence type="predicted"/>
<reference evidence="3 5" key="2">
    <citation type="journal article" date="2019" name="Nat. Microbiol.">
        <title>Wide diversity of methane and short-chain alkane metabolisms in uncultured archaea.</title>
        <authorList>
            <person name="Borrel G."/>
            <person name="Adam P.S."/>
            <person name="McKay L.J."/>
            <person name="Chen L.X."/>
            <person name="Sierra-Garcia I.N."/>
            <person name="Sieber C.M."/>
            <person name="Letourneur Q."/>
            <person name="Ghozlane A."/>
            <person name="Andersen G.L."/>
            <person name="Li W.J."/>
            <person name="Hallam S.J."/>
            <person name="Muyzer G."/>
            <person name="de Oliveira V.M."/>
            <person name="Inskeep W.P."/>
            <person name="Banfield J.F."/>
            <person name="Gribaldo S."/>
        </authorList>
    </citation>
    <scope>NUCLEOTIDE SEQUENCE [LARGE SCALE GENOMIC DNA]</scope>
    <source>
        <strain evidence="3">NM4</strain>
    </source>
</reference>
<dbReference type="EMBL" id="RXII01000050">
    <property type="protein sequence ID" value="RZN62280.1"/>
    <property type="molecule type" value="Genomic_DNA"/>
</dbReference>
<dbReference type="Pfam" id="PF02274">
    <property type="entry name" value="ADI"/>
    <property type="match status" value="1"/>
</dbReference>
<dbReference type="EMBL" id="RCOS01000102">
    <property type="protein sequence ID" value="RSN74026.1"/>
    <property type="molecule type" value="Genomic_DNA"/>
</dbReference>
<dbReference type="GO" id="GO:0016990">
    <property type="term" value="F:arginine deiminase activity"/>
    <property type="evidence" value="ECO:0007669"/>
    <property type="project" value="InterPro"/>
</dbReference>
<evidence type="ECO:0000313" key="5">
    <source>
        <dbReference type="Proteomes" id="UP000316217"/>
    </source>
</evidence>
<dbReference type="PANTHER" id="PTHR47271:SF2">
    <property type="entry name" value="ARGININE DEIMINASE"/>
    <property type="match status" value="1"/>
</dbReference>
<comment type="caution">
    <text evidence="2">The sequence shown here is derived from an EMBL/GenBank/DDBJ whole genome shotgun (WGS) entry which is preliminary data.</text>
</comment>
<dbReference type="Proteomes" id="UP000277582">
    <property type="component" value="Unassembled WGS sequence"/>
</dbReference>
<dbReference type="Gene3D" id="3.75.10.10">
    <property type="entry name" value="L-arginine/glycine Amidinotransferase, Chain A"/>
    <property type="match status" value="1"/>
</dbReference>
<evidence type="ECO:0008006" key="6">
    <source>
        <dbReference type="Google" id="ProtNLM"/>
    </source>
</evidence>
<keyword evidence="1" id="KW-0378">Hydrolase</keyword>
<protein>
    <recommendedName>
        <fullName evidence="6">Arginine deiminase</fullName>
    </recommendedName>
</protein>
<evidence type="ECO:0000256" key="1">
    <source>
        <dbReference type="ARBA" id="ARBA00022801"/>
    </source>
</evidence>
<dbReference type="GO" id="GO:0019546">
    <property type="term" value="P:L-arginine deiminase pathway"/>
    <property type="evidence" value="ECO:0007669"/>
    <property type="project" value="TreeGrafter"/>
</dbReference>
<evidence type="ECO:0000313" key="4">
    <source>
        <dbReference type="Proteomes" id="UP000277582"/>
    </source>
</evidence>
<dbReference type="PRINTS" id="PR01466">
    <property type="entry name" value="ARGDEIMINASE"/>
</dbReference>
<accession>A0A3R9X2R6</accession>
<keyword evidence="4" id="KW-1185">Reference proteome</keyword>
<dbReference type="InterPro" id="IPR003876">
    <property type="entry name" value="Arg_deiminase"/>
</dbReference>
<dbReference type="SUPFAM" id="SSF55909">
    <property type="entry name" value="Pentein"/>
    <property type="match status" value="1"/>
</dbReference>
<reference evidence="2 4" key="1">
    <citation type="submission" date="2018-10" db="EMBL/GenBank/DDBJ databases">
        <title>Co-occurring genomic capacity for anaerobic methane metabolism and dissimilatory sulfite reduction discovered in the Korarchaeota.</title>
        <authorList>
            <person name="Mckay L.J."/>
            <person name="Dlakic M."/>
            <person name="Fields M.W."/>
            <person name="Delmont T.O."/>
            <person name="Eren A.M."/>
            <person name="Jay Z.J."/>
            <person name="Klingelsmith K.B."/>
            <person name="Rusch D.B."/>
            <person name="Inskeep W.P."/>
        </authorList>
    </citation>
    <scope>NUCLEOTIDE SEQUENCE [LARGE SCALE GENOMIC DNA]</scope>
    <source>
        <strain evidence="2 4">MDKW</strain>
    </source>
</reference>